<dbReference type="InterPro" id="IPR029058">
    <property type="entry name" value="AB_hydrolase_fold"/>
</dbReference>
<proteinExistence type="predicted"/>
<dbReference type="SUPFAM" id="SSF53474">
    <property type="entry name" value="alpha/beta-Hydrolases"/>
    <property type="match status" value="1"/>
</dbReference>
<dbReference type="Gene3D" id="3.40.50.1820">
    <property type="entry name" value="alpha/beta hydrolase"/>
    <property type="match status" value="1"/>
</dbReference>
<feature type="region of interest" description="Disordered" evidence="1">
    <location>
        <begin position="347"/>
        <end position="499"/>
    </location>
</feature>
<name>A0A5Q5CAN3_MYCSJ</name>
<dbReference type="InterPro" id="IPR013228">
    <property type="entry name" value="PE-PPE_C"/>
</dbReference>
<dbReference type="EMBL" id="CP000580">
    <property type="protein sequence ID" value="ABN96220.1"/>
    <property type="molecule type" value="Genomic_DNA"/>
</dbReference>
<feature type="domain" description="PE-PPE" evidence="2">
    <location>
        <begin position="79"/>
        <end position="302"/>
    </location>
</feature>
<feature type="compositionally biased region" description="Low complexity" evidence="1">
    <location>
        <begin position="442"/>
        <end position="455"/>
    </location>
</feature>
<evidence type="ECO:0000256" key="1">
    <source>
        <dbReference type="SAM" id="MobiDB-lite"/>
    </source>
</evidence>
<feature type="compositionally biased region" description="Polar residues" evidence="1">
    <location>
        <begin position="456"/>
        <end position="467"/>
    </location>
</feature>
<gene>
    <name evidence="3" type="ordered locus">Mjls_0407</name>
</gene>
<protein>
    <submittedName>
        <fullName evidence="3">PE-PPE, C-terminal domain protein</fullName>
    </submittedName>
</protein>
<organism evidence="3">
    <name type="scientific">Mycobacterium sp. (strain JLS)</name>
    <dbReference type="NCBI Taxonomy" id="164757"/>
    <lineage>
        <taxon>Bacteria</taxon>
        <taxon>Bacillati</taxon>
        <taxon>Actinomycetota</taxon>
        <taxon>Actinomycetes</taxon>
        <taxon>Mycobacteriales</taxon>
        <taxon>Mycobacteriaceae</taxon>
        <taxon>Mycobacterium</taxon>
    </lineage>
</organism>
<dbReference type="Pfam" id="PF08237">
    <property type="entry name" value="PE-PPE"/>
    <property type="match status" value="1"/>
</dbReference>
<reference evidence="3" key="1">
    <citation type="submission" date="2007-02" db="EMBL/GenBank/DDBJ databases">
        <title>Complete sequence of Mycobacterium sp. JLS.</title>
        <authorList>
            <consortium name="US DOE Joint Genome Institute"/>
            <person name="Copeland A."/>
            <person name="Lucas S."/>
            <person name="Lapidus A."/>
            <person name="Barry K."/>
            <person name="Detter J.C."/>
            <person name="Glavina del Rio T."/>
            <person name="Hammon N."/>
            <person name="Israni S."/>
            <person name="Dalin E."/>
            <person name="Tice H."/>
            <person name="Pitluck S."/>
            <person name="Chain P."/>
            <person name="Malfatti S."/>
            <person name="Shin M."/>
            <person name="Vergez L."/>
            <person name="Schmutz J."/>
            <person name="Larimer F."/>
            <person name="Land M."/>
            <person name="Hauser L."/>
            <person name="Kyrpides N."/>
            <person name="Mikhailova N."/>
            <person name="Miller C.D."/>
            <person name="Anderson A.J."/>
            <person name="Sims R.C."/>
            <person name="Richardson P."/>
        </authorList>
    </citation>
    <scope>NUCLEOTIDE SEQUENCE [LARGE SCALE GENOMIC DNA]</scope>
    <source>
        <strain evidence="3">JLS</strain>
    </source>
</reference>
<feature type="compositionally biased region" description="Low complexity" evidence="1">
    <location>
        <begin position="480"/>
        <end position="499"/>
    </location>
</feature>
<evidence type="ECO:0000313" key="3">
    <source>
        <dbReference type="EMBL" id="ABN96220.1"/>
    </source>
</evidence>
<dbReference type="AlphaFoldDB" id="A0A5Q5CAN3"/>
<sequence length="499" mass="51724" precursor="true">MRILARSGLALLVAVGTVLLALVSTVTLVFTLAASTYVIRGTEYGVPFCLPFCHGNPTPEELAMPYVDGTVNNPPDGIVVVDYPASFWPFSDGYFVDPTYDDAVEQGVNALPPPGQFQDLDGSVIFGYSQGTQVATLYKREFNEYWASDPTAAPDVTFVLLGNGSRPNGGLMSRFDGAYVPILDVSFIGPTPTTTAGATPGEITTYDIARQYDLFADFPTNPLNILAVANAFAGQLFVHPDYGSVDMSQAVFQGTYGDTAYYLIPTYPLPLLMPLTWIPVIGPIAVDMLDPVLRVLVEAGYDRTINPGVPTPANFLYLPDPVTLGSSLLHAIPTGLTYGTQDILHLREPGTPPPGVAGQDAYGIGGPSVTLPNQTPPPAPAVQTVAAPSTPKVPSATPTTAVPLSDGVNDSVIPSTSPPAPKQHIVDEPIGGSSSNGAVKRSASTADDAPADASTQSRPKSSGTTDRPSGAGNSNGKGGSSSSSTGNSNGKGSSSSTGD</sequence>
<feature type="compositionally biased region" description="Low complexity" evidence="1">
    <location>
        <begin position="381"/>
        <end position="390"/>
    </location>
</feature>
<dbReference type="KEGG" id="mjl:Mjls_0407"/>
<accession>A0A5Q5CAN3</accession>
<evidence type="ECO:0000259" key="2">
    <source>
        <dbReference type="Pfam" id="PF08237"/>
    </source>
</evidence>